<evidence type="ECO:0000256" key="6">
    <source>
        <dbReference type="ARBA" id="ARBA00023002"/>
    </source>
</evidence>
<dbReference type="PRINTS" id="PR00463">
    <property type="entry name" value="EP450I"/>
</dbReference>
<organism evidence="10">
    <name type="scientific">Dichomitus squalens</name>
    <dbReference type="NCBI Taxonomy" id="114155"/>
    <lineage>
        <taxon>Eukaryota</taxon>
        <taxon>Fungi</taxon>
        <taxon>Dikarya</taxon>
        <taxon>Basidiomycota</taxon>
        <taxon>Agaricomycotina</taxon>
        <taxon>Agaricomycetes</taxon>
        <taxon>Polyporales</taxon>
        <taxon>Polyporaceae</taxon>
        <taxon>Dichomitus</taxon>
    </lineage>
</organism>
<dbReference type="InterPro" id="IPR036396">
    <property type="entry name" value="Cyt_P450_sf"/>
</dbReference>
<keyword evidence="7 9" id="KW-0408">Iron</keyword>
<gene>
    <name evidence="10" type="ORF">BD311DRAFT_665315</name>
</gene>
<protein>
    <submittedName>
        <fullName evidence="10">Cytochrome P450</fullName>
    </submittedName>
</protein>
<evidence type="ECO:0000256" key="8">
    <source>
        <dbReference type="ARBA" id="ARBA00023033"/>
    </source>
</evidence>
<keyword evidence="5 9" id="KW-0479">Metal-binding</keyword>
<comment type="similarity">
    <text evidence="3">Belongs to the cytochrome P450 family.</text>
</comment>
<dbReference type="OrthoDB" id="1470350at2759"/>
<proteinExistence type="inferred from homology"/>
<keyword evidence="6" id="KW-0560">Oxidoreductase</keyword>
<dbReference type="Proteomes" id="UP000292957">
    <property type="component" value="Unassembled WGS sequence"/>
</dbReference>
<dbReference type="GO" id="GO:0016705">
    <property type="term" value="F:oxidoreductase activity, acting on paired donors, with incorporation or reduction of molecular oxygen"/>
    <property type="evidence" value="ECO:0007669"/>
    <property type="project" value="InterPro"/>
</dbReference>
<dbReference type="PANTHER" id="PTHR24305">
    <property type="entry name" value="CYTOCHROME P450"/>
    <property type="match status" value="1"/>
</dbReference>
<dbReference type="GO" id="GO:0020037">
    <property type="term" value="F:heme binding"/>
    <property type="evidence" value="ECO:0007669"/>
    <property type="project" value="InterPro"/>
</dbReference>
<dbReference type="PANTHER" id="PTHR24305:SF166">
    <property type="entry name" value="CYTOCHROME P450 12A4, MITOCHONDRIAL-RELATED"/>
    <property type="match status" value="1"/>
</dbReference>
<dbReference type="GO" id="GO:0004497">
    <property type="term" value="F:monooxygenase activity"/>
    <property type="evidence" value="ECO:0007669"/>
    <property type="project" value="UniProtKB-KW"/>
</dbReference>
<keyword evidence="8" id="KW-0503">Monooxygenase</keyword>
<dbReference type="Pfam" id="PF00067">
    <property type="entry name" value="p450"/>
    <property type="match status" value="1"/>
</dbReference>
<evidence type="ECO:0000256" key="3">
    <source>
        <dbReference type="ARBA" id="ARBA00010617"/>
    </source>
</evidence>
<evidence type="ECO:0000256" key="1">
    <source>
        <dbReference type="ARBA" id="ARBA00001971"/>
    </source>
</evidence>
<name>A0A4Q9MKW9_9APHY</name>
<dbReference type="InterPro" id="IPR001128">
    <property type="entry name" value="Cyt_P450"/>
</dbReference>
<evidence type="ECO:0000256" key="2">
    <source>
        <dbReference type="ARBA" id="ARBA00005179"/>
    </source>
</evidence>
<dbReference type="InterPro" id="IPR050121">
    <property type="entry name" value="Cytochrome_P450_monoxygenase"/>
</dbReference>
<keyword evidence="4 9" id="KW-0349">Heme</keyword>
<reference evidence="10" key="1">
    <citation type="submission" date="2019-01" db="EMBL/GenBank/DDBJ databases">
        <title>Draft genome sequences of three monokaryotic isolates of the white-rot basidiomycete fungus Dichomitus squalens.</title>
        <authorList>
            <consortium name="DOE Joint Genome Institute"/>
            <person name="Lopez S.C."/>
            <person name="Andreopoulos B."/>
            <person name="Pangilinan J."/>
            <person name="Lipzen A."/>
            <person name="Riley R."/>
            <person name="Ahrendt S."/>
            <person name="Ng V."/>
            <person name="Barry K."/>
            <person name="Daum C."/>
            <person name="Grigoriev I.V."/>
            <person name="Hilden K.S."/>
            <person name="Makela M.R."/>
            <person name="de Vries R.P."/>
        </authorList>
    </citation>
    <scope>NUCLEOTIDE SEQUENCE [LARGE SCALE GENOMIC DNA]</scope>
    <source>
        <strain evidence="10">OM18370.1</strain>
    </source>
</reference>
<feature type="binding site" description="axial binding residue" evidence="9">
    <location>
        <position position="497"/>
    </location>
    <ligand>
        <name>heme</name>
        <dbReference type="ChEBI" id="CHEBI:30413"/>
    </ligand>
    <ligandPart>
        <name>Fe</name>
        <dbReference type="ChEBI" id="CHEBI:18248"/>
    </ligandPart>
</feature>
<dbReference type="Gene3D" id="1.10.630.10">
    <property type="entry name" value="Cytochrome P450"/>
    <property type="match status" value="1"/>
</dbReference>
<dbReference type="CDD" id="cd11069">
    <property type="entry name" value="CYP_FUM15-like"/>
    <property type="match status" value="1"/>
</dbReference>
<dbReference type="InterPro" id="IPR002401">
    <property type="entry name" value="Cyt_P450_E_grp-I"/>
</dbReference>
<dbReference type="PRINTS" id="PR00385">
    <property type="entry name" value="P450"/>
</dbReference>
<evidence type="ECO:0000256" key="5">
    <source>
        <dbReference type="ARBA" id="ARBA00022723"/>
    </source>
</evidence>
<accession>A0A4Q9MKW9</accession>
<evidence type="ECO:0000256" key="4">
    <source>
        <dbReference type="ARBA" id="ARBA00022617"/>
    </source>
</evidence>
<dbReference type="EMBL" id="ML143432">
    <property type="protein sequence ID" value="TBU27438.1"/>
    <property type="molecule type" value="Genomic_DNA"/>
</dbReference>
<comment type="cofactor">
    <cofactor evidence="1 9">
        <name>heme</name>
        <dbReference type="ChEBI" id="CHEBI:30413"/>
    </cofactor>
</comment>
<comment type="pathway">
    <text evidence="2">Secondary metabolite biosynthesis.</text>
</comment>
<dbReference type="AlphaFoldDB" id="A0A4Q9MKW9"/>
<dbReference type="SUPFAM" id="SSF48264">
    <property type="entry name" value="Cytochrome P450"/>
    <property type="match status" value="1"/>
</dbReference>
<evidence type="ECO:0000313" key="10">
    <source>
        <dbReference type="EMBL" id="TBU27438.1"/>
    </source>
</evidence>
<dbReference type="GO" id="GO:0005506">
    <property type="term" value="F:iron ion binding"/>
    <property type="evidence" value="ECO:0007669"/>
    <property type="project" value="InterPro"/>
</dbReference>
<evidence type="ECO:0000256" key="7">
    <source>
        <dbReference type="ARBA" id="ARBA00023004"/>
    </source>
</evidence>
<sequence length="555" mass="61994">MSTVLTILAAGAAVLLYALWWLFGNYFMRSPLDNIAGPTYKSVSAQFSTEIGRRQAWKFWETLAKTYGPVTSMKGILGRRFLVIHDPKALHTVMIKDQEIYVKGLAPLKHVHFFHVFDFTVLLGPGVLSTIGAQHKRQRKQLNPVFSAAHLRNMTHIFYNVAHKVRNAIRARVPAGGTGEVLDVNGWMARTTLEMLGQAGLGYSFDSFVGDATDPYGESVKLFFPVSSRFQYFGLIIEKASYILSASQIRGFLRRYPHKDVRHIMQISDTMRRRSQDIIEEKKAALRKGDEALLHQVGEGKDLMSICLKANMTASEAEKLSDEELIAQMSTFILAGMDTTSNALSRILHLLAQNPTVQDKLRTEIVEARGGTGGETDTPYDDLIKLPYLDAVCRETLRLYAPVTLSGRMAAKDSVIPLYTPIRGRDGNMINEVIVTRGTLVLVHYQASNVDATLWGEDAYEWKPERWLSPPPAALEEARIPGVYSNLMTFAAGIRGCIGFKFSQLEMKVVLAVLLSSFSFELTDKEITWNSSAVNYPTMGEDSTKPEMLLRVKAL</sequence>
<evidence type="ECO:0000256" key="9">
    <source>
        <dbReference type="PIRSR" id="PIRSR602401-1"/>
    </source>
</evidence>